<dbReference type="PRINTS" id="PR00080">
    <property type="entry name" value="SDRFAMILY"/>
</dbReference>
<dbReference type="RefSeq" id="WP_093478180.1">
    <property type="nucleotide sequence ID" value="NZ_FOUI01000016.1"/>
</dbReference>
<evidence type="ECO:0000256" key="2">
    <source>
        <dbReference type="ARBA" id="ARBA00022857"/>
    </source>
</evidence>
<name>A0A1I4TWM7_9GAMM</name>
<dbReference type="OrthoDB" id="286404at2"/>
<dbReference type="PANTHER" id="PTHR43618">
    <property type="entry name" value="7-ALPHA-HYDROXYSTEROID DEHYDROGENASE"/>
    <property type="match status" value="1"/>
</dbReference>
<dbReference type="Proteomes" id="UP000243629">
    <property type="component" value="Unassembled WGS sequence"/>
</dbReference>
<evidence type="ECO:0000256" key="3">
    <source>
        <dbReference type="ARBA" id="ARBA00023002"/>
    </source>
</evidence>
<dbReference type="InterPro" id="IPR036291">
    <property type="entry name" value="NAD(P)-bd_dom_sf"/>
</dbReference>
<dbReference type="PANTHER" id="PTHR43618:SF8">
    <property type="entry name" value="7ALPHA-HYDROXYSTEROID DEHYDROGENASE"/>
    <property type="match status" value="1"/>
</dbReference>
<dbReference type="InterPro" id="IPR052178">
    <property type="entry name" value="Sec_Metab_Biosynth_SDR"/>
</dbReference>
<dbReference type="InterPro" id="IPR002347">
    <property type="entry name" value="SDR_fam"/>
</dbReference>
<comment type="similarity">
    <text evidence="1">Belongs to the short-chain dehydrogenases/reductases (SDR) family.</text>
</comment>
<dbReference type="AlphaFoldDB" id="A0A1I4TWM7"/>
<keyword evidence="4" id="KW-0472">Membrane</keyword>
<keyword evidence="2" id="KW-0521">NADP</keyword>
<keyword evidence="4" id="KW-1133">Transmembrane helix</keyword>
<dbReference type="FunFam" id="3.40.50.720:FF:000084">
    <property type="entry name" value="Short-chain dehydrogenase reductase"/>
    <property type="match status" value="1"/>
</dbReference>
<dbReference type="EMBL" id="FOUI01000016">
    <property type="protein sequence ID" value="SFM81196.1"/>
    <property type="molecule type" value="Genomic_DNA"/>
</dbReference>
<dbReference type="Pfam" id="PF13561">
    <property type="entry name" value="adh_short_C2"/>
    <property type="match status" value="1"/>
</dbReference>
<protein>
    <submittedName>
        <fullName evidence="5">NAD(P)-dependent dehydrogenase, short-chain alcohol dehydrogenase family</fullName>
    </submittedName>
</protein>
<sequence>MQQYFSLAGRTALVTGGSRGIGKMIARGFVQAGARVFICSRKLDEGQATAEELRQWGDCTALAADLSNEAGARDLAQQLAGLTGQLDILVNNAGTAWGAPLESFPAEGWAKVMQLNVTAVFSTTQQLLPLLRQGASAQNPSRVINIGSVAGITTMNEDAWSYGPSKAAVHQLSRQLARELVDQHINVNVIAPGRFPSKMTRHIHHDPEALARDCHDIPMRRWGRPDEMSALAIMLASTAGAYMTGAVIPIDGGFTL</sequence>
<proteinExistence type="inferred from homology"/>
<feature type="transmembrane region" description="Helical" evidence="4">
    <location>
        <begin position="229"/>
        <end position="250"/>
    </location>
</feature>
<dbReference type="PRINTS" id="PR00081">
    <property type="entry name" value="GDHRDH"/>
</dbReference>
<keyword evidence="3" id="KW-0560">Oxidoreductase</keyword>
<dbReference type="STRING" id="1720063.SAMN05216217_11665"/>
<dbReference type="SUPFAM" id="SSF51735">
    <property type="entry name" value="NAD(P)-binding Rossmann-fold domains"/>
    <property type="match status" value="1"/>
</dbReference>
<reference evidence="6" key="1">
    <citation type="submission" date="2016-10" db="EMBL/GenBank/DDBJ databases">
        <authorList>
            <person name="Varghese N."/>
            <person name="Submissions S."/>
        </authorList>
    </citation>
    <scope>NUCLEOTIDE SEQUENCE [LARGE SCALE GENOMIC DNA]</scope>
    <source>
        <strain evidence="6">DSM 24213</strain>
    </source>
</reference>
<organism evidence="5 6">
    <name type="scientific">Halopseudomonas yangmingensis</name>
    <dbReference type="NCBI Taxonomy" id="1720063"/>
    <lineage>
        <taxon>Bacteria</taxon>
        <taxon>Pseudomonadati</taxon>
        <taxon>Pseudomonadota</taxon>
        <taxon>Gammaproteobacteria</taxon>
        <taxon>Pseudomonadales</taxon>
        <taxon>Pseudomonadaceae</taxon>
        <taxon>Halopseudomonas</taxon>
    </lineage>
</organism>
<evidence type="ECO:0000313" key="5">
    <source>
        <dbReference type="EMBL" id="SFM81196.1"/>
    </source>
</evidence>
<evidence type="ECO:0000256" key="4">
    <source>
        <dbReference type="SAM" id="Phobius"/>
    </source>
</evidence>
<accession>A0A1I4TWM7</accession>
<gene>
    <name evidence="5" type="ORF">SAMN05216217_11665</name>
</gene>
<keyword evidence="4" id="KW-0812">Transmembrane</keyword>
<dbReference type="GO" id="GO:0008709">
    <property type="term" value="F:cholate 7-alpha-dehydrogenase (NAD+) activity"/>
    <property type="evidence" value="ECO:0007669"/>
    <property type="project" value="TreeGrafter"/>
</dbReference>
<evidence type="ECO:0000256" key="1">
    <source>
        <dbReference type="ARBA" id="ARBA00006484"/>
    </source>
</evidence>
<evidence type="ECO:0000313" key="6">
    <source>
        <dbReference type="Proteomes" id="UP000243629"/>
    </source>
</evidence>
<dbReference type="GO" id="GO:0005829">
    <property type="term" value="C:cytosol"/>
    <property type="evidence" value="ECO:0007669"/>
    <property type="project" value="TreeGrafter"/>
</dbReference>
<keyword evidence="6" id="KW-1185">Reference proteome</keyword>
<dbReference type="Gene3D" id="3.40.50.720">
    <property type="entry name" value="NAD(P)-binding Rossmann-like Domain"/>
    <property type="match status" value="1"/>
</dbReference>